<dbReference type="InterPro" id="IPR000253">
    <property type="entry name" value="FHA_dom"/>
</dbReference>
<dbReference type="STRING" id="1920490.GCA_001895925_04199"/>
<proteinExistence type="predicted"/>
<feature type="transmembrane region" description="Helical" evidence="1">
    <location>
        <begin position="525"/>
        <end position="545"/>
    </location>
</feature>
<dbReference type="PROSITE" id="PS50006">
    <property type="entry name" value="FHA_DOMAIN"/>
    <property type="match status" value="1"/>
</dbReference>
<reference evidence="3 4" key="1">
    <citation type="submission" date="2018-02" db="EMBL/GenBank/DDBJ databases">
        <authorList>
            <person name="Cohen D.B."/>
            <person name="Kent A.D."/>
        </authorList>
    </citation>
    <scope>NUCLEOTIDE SEQUENCE [LARGE SCALE GENOMIC DNA]</scope>
    <source>
        <strain evidence="3 4">ULC007</strain>
    </source>
</reference>
<evidence type="ECO:0000313" key="3">
    <source>
        <dbReference type="EMBL" id="PSB20392.1"/>
    </source>
</evidence>
<dbReference type="Gene3D" id="2.60.200.20">
    <property type="match status" value="1"/>
</dbReference>
<keyword evidence="1" id="KW-0472">Membrane</keyword>
<dbReference type="CDD" id="cd00060">
    <property type="entry name" value="FHA"/>
    <property type="match status" value="1"/>
</dbReference>
<dbReference type="InterPro" id="IPR008984">
    <property type="entry name" value="SMAD_FHA_dom_sf"/>
</dbReference>
<feature type="transmembrane region" description="Helical" evidence="1">
    <location>
        <begin position="557"/>
        <end position="575"/>
    </location>
</feature>
<keyword evidence="4" id="KW-1185">Reference proteome</keyword>
<protein>
    <recommendedName>
        <fullName evidence="2">FHA domain-containing protein</fullName>
    </recommendedName>
</protein>
<gene>
    <name evidence="3" type="ORF">C7B65_08110</name>
</gene>
<dbReference type="OrthoDB" id="420888at2"/>
<dbReference type="AlphaFoldDB" id="A0A2T1DIU2"/>
<dbReference type="SUPFAM" id="SSF49879">
    <property type="entry name" value="SMAD/FHA domain"/>
    <property type="match status" value="1"/>
</dbReference>
<evidence type="ECO:0000256" key="1">
    <source>
        <dbReference type="SAM" id="Phobius"/>
    </source>
</evidence>
<evidence type="ECO:0000259" key="2">
    <source>
        <dbReference type="PROSITE" id="PS50006"/>
    </source>
</evidence>
<dbReference type="EMBL" id="PVWG01000006">
    <property type="protein sequence ID" value="PSB20392.1"/>
    <property type="molecule type" value="Genomic_DNA"/>
</dbReference>
<feature type="domain" description="FHA" evidence="2">
    <location>
        <begin position="121"/>
        <end position="180"/>
    </location>
</feature>
<dbReference type="Proteomes" id="UP000238634">
    <property type="component" value="Unassembled WGS sequence"/>
</dbReference>
<sequence>MVTKNSQLLTHIHELKQLIADDLDKDQFFQQISQDLDQIVHDLGSEKLVVHLLSGDRDLANSFYHLLNPNQDLEQKYQFRFQELPNRSLQEQKSVHPAFLVLQPLEDEVRQTRYTLSLKEAVIGRKPECDIYIPDHYTCVSGRHLEVHGYSTNDQVSPDQWQVQNCAECKNGTYINGEPLVGSRILKSGDRLVLGDKLLSSKSPQLIFACPSISNKVSTEADHNPYRRLVNCDVLFLVADSKRESLEAEKLLDLASANTRLEVFSITLVHGSIEVFQITQQEDSPISLADLNQQLTFISEKQGSFKLQRILFQINLIITEVNQILLKKKEKLKQEIEEIEAQQSPGNRKSIEAVSLLLKAINEQKMDLLKAINSSVSQAKQDLLDDSLSDSILQKIQELVDDLEAQVFKQEGKKYLELKAKGFESNVNDFIVQFCENELFKWADEEWRKIRKEYGNGGLESLVRSSNRLLKTACANSNKNCTAKIRPRLEVEGVFQASLRRIPVRIEYQAEPAWIYFIKKIRGSVFQVMGILFLFSFLGFSRTIIIRIINKQISSSFFLSIFVFGFIAWLTYKLYKDYQKNRDFDIHKSAEKIRQDLKNYYYKVVKNRFVERITQRLESQLKEEIDVFDQSLKSSLDITNKNSSETKDSQVDTKSYLRDCQDQTRRLERKLRDFQKIKDKFQRLQSSS</sequence>
<organism evidence="3 4">
    <name type="scientific">Phormidesmis priestleyi ULC007</name>
    <dbReference type="NCBI Taxonomy" id="1920490"/>
    <lineage>
        <taxon>Bacteria</taxon>
        <taxon>Bacillati</taxon>
        <taxon>Cyanobacteriota</taxon>
        <taxon>Cyanophyceae</taxon>
        <taxon>Leptolyngbyales</taxon>
        <taxon>Leptolyngbyaceae</taxon>
        <taxon>Phormidesmis</taxon>
    </lineage>
</organism>
<evidence type="ECO:0000313" key="4">
    <source>
        <dbReference type="Proteomes" id="UP000238634"/>
    </source>
</evidence>
<name>A0A2T1DIU2_9CYAN</name>
<dbReference type="RefSeq" id="WP_073070311.1">
    <property type="nucleotide sequence ID" value="NZ_MPPI01000006.1"/>
</dbReference>
<comment type="caution">
    <text evidence="3">The sequence shown here is derived from an EMBL/GenBank/DDBJ whole genome shotgun (WGS) entry which is preliminary data.</text>
</comment>
<dbReference type="Pfam" id="PF00498">
    <property type="entry name" value="FHA"/>
    <property type="match status" value="1"/>
</dbReference>
<keyword evidence="1" id="KW-1133">Transmembrane helix</keyword>
<accession>A0A2T1DIU2</accession>
<keyword evidence="1" id="KW-0812">Transmembrane</keyword>
<reference evidence="3 4" key="2">
    <citation type="submission" date="2018-03" db="EMBL/GenBank/DDBJ databases">
        <title>The ancient ancestry and fast evolution of plastids.</title>
        <authorList>
            <person name="Moore K.R."/>
            <person name="Magnabosco C."/>
            <person name="Momper L."/>
            <person name="Gold D.A."/>
            <person name="Bosak T."/>
            <person name="Fournier G.P."/>
        </authorList>
    </citation>
    <scope>NUCLEOTIDE SEQUENCE [LARGE SCALE GENOMIC DNA]</scope>
    <source>
        <strain evidence="3 4">ULC007</strain>
    </source>
</reference>
<dbReference type="SMART" id="SM00240">
    <property type="entry name" value="FHA"/>
    <property type="match status" value="1"/>
</dbReference>